<dbReference type="Proteomes" id="UP000218765">
    <property type="component" value="Chromosome"/>
</dbReference>
<dbReference type="KEGG" id="ttc:FOKN1_1382"/>
<reference evidence="2 3" key="1">
    <citation type="submission" date="2017-05" db="EMBL/GenBank/DDBJ databases">
        <title>Thiocyanate degradation by Thiohalobacter thiocyanaticus FOKN1.</title>
        <authorList>
            <person name="Oshiki M."/>
            <person name="Fukushima T."/>
            <person name="Kawano S."/>
            <person name="Nakagawa J."/>
        </authorList>
    </citation>
    <scope>NUCLEOTIDE SEQUENCE [LARGE SCALE GENOMIC DNA]</scope>
    <source>
        <strain evidence="2 3">FOKN1</strain>
    </source>
</reference>
<evidence type="ECO:0000313" key="3">
    <source>
        <dbReference type="Proteomes" id="UP000218765"/>
    </source>
</evidence>
<keyword evidence="1" id="KW-0472">Membrane</keyword>
<keyword evidence="1" id="KW-0812">Transmembrane</keyword>
<evidence type="ECO:0000256" key="1">
    <source>
        <dbReference type="SAM" id="Phobius"/>
    </source>
</evidence>
<keyword evidence="3" id="KW-1185">Reference proteome</keyword>
<organism evidence="2 3">
    <name type="scientific">Thiohalobacter thiocyanaticus</name>
    <dbReference type="NCBI Taxonomy" id="585455"/>
    <lineage>
        <taxon>Bacteria</taxon>
        <taxon>Pseudomonadati</taxon>
        <taxon>Pseudomonadota</taxon>
        <taxon>Gammaproteobacteria</taxon>
        <taxon>Thiohalobacterales</taxon>
        <taxon>Thiohalobacteraceae</taxon>
        <taxon>Thiohalobacter</taxon>
    </lineage>
</organism>
<dbReference type="GO" id="GO:0004527">
    <property type="term" value="F:exonuclease activity"/>
    <property type="evidence" value="ECO:0007669"/>
    <property type="project" value="UniProtKB-KW"/>
</dbReference>
<gene>
    <name evidence="2" type="ORF">FOKN1_1382</name>
</gene>
<keyword evidence="2" id="KW-0269">Exonuclease</keyword>
<name>A0A1Z4VQ60_9GAMM</name>
<dbReference type="AlphaFoldDB" id="A0A1Z4VQ60"/>
<accession>A0A1Z4VQ60</accession>
<dbReference type="RefSeq" id="WP_096365941.1">
    <property type="nucleotide sequence ID" value="NZ_AP018052.1"/>
</dbReference>
<keyword evidence="2" id="KW-0540">Nuclease</keyword>
<keyword evidence="2" id="KW-0378">Hydrolase</keyword>
<dbReference type="OrthoDB" id="5298826at2"/>
<dbReference type="EMBL" id="AP018052">
    <property type="protein sequence ID" value="BAZ93780.1"/>
    <property type="molecule type" value="Genomic_DNA"/>
</dbReference>
<sequence>MYQLVSIIIVAALTLIAPPFGFIAGMLAIYFYGELDKKKQIEARDKACKEEISRHESHGRKLISALRRHADNGDALAKTLLGQALLGIPFHVGGSGIFKGTESMLEYYYPDKDADKFILSDLSKYPDLHDKDLGLSLINEGCERDQHKALVTKGYMIENGICFEREVQAGREIIEAADNAEAHKAFVERSEQSVTEPELWGFDEGLKLKNKRGELVRSEAERVIANKLFDAGIDYQYERAWVGSGYVYKKDWKNPNKKRRVLRTSRKFPDFTIHTQDDRWIIWEHLGMIDDPEYSREWIKKRHWYMGNGFRPGETLLISRNSEDIEKVFAFLLKDLGIDGSSNEVSSAEPDDPTDNNEPWKFLWDMNNGYPVVTRFREQAVSVAKTLAAQNSIITRIYPVNVEYWTVAVRESVRLSPESIEFLEGVFTGNQWRTVNYSFFGSLNSGNDEYDTEDEGGGVFEDDREVEYIDERQEIRDDVASDVWDYSRAELDGWFYPD</sequence>
<keyword evidence="1" id="KW-1133">Transmembrane helix</keyword>
<feature type="transmembrane region" description="Helical" evidence="1">
    <location>
        <begin position="6"/>
        <end position="32"/>
    </location>
</feature>
<evidence type="ECO:0000313" key="2">
    <source>
        <dbReference type="EMBL" id="BAZ93780.1"/>
    </source>
</evidence>
<proteinExistence type="predicted"/>
<protein>
    <submittedName>
        <fullName evidence="2">ATP-dependent exonuclease V, alpha subunit</fullName>
    </submittedName>
</protein>